<keyword evidence="9" id="KW-0574">Periplasm</keyword>
<evidence type="ECO:0000256" key="9">
    <source>
        <dbReference type="ARBA" id="ARBA00022764"/>
    </source>
</evidence>
<dbReference type="EMBL" id="RQJP01000001">
    <property type="protein sequence ID" value="RRB17322.1"/>
    <property type="molecule type" value="Genomic_DNA"/>
</dbReference>
<keyword evidence="16" id="KW-1185">Reference proteome</keyword>
<evidence type="ECO:0000256" key="1">
    <source>
        <dbReference type="ARBA" id="ARBA00001526"/>
    </source>
</evidence>
<evidence type="ECO:0000313" key="16">
    <source>
        <dbReference type="Proteomes" id="UP000274271"/>
    </source>
</evidence>
<dbReference type="InterPro" id="IPR001279">
    <property type="entry name" value="Metallo-B-lactamas"/>
</dbReference>
<comment type="caution">
    <text evidence="15">The sequence shown here is derived from an EMBL/GenBank/DDBJ whole genome shotgun (WGS) entry which is preliminary data.</text>
</comment>
<gene>
    <name evidence="15" type="primary">bla</name>
    <name evidence="15" type="ORF">EHT87_03290</name>
</gene>
<feature type="signal peptide" evidence="13">
    <location>
        <begin position="1"/>
        <end position="21"/>
    </location>
</feature>
<dbReference type="NCBIfam" id="NF012146">
    <property type="entry name" value="blaB-IND-MUS"/>
    <property type="match status" value="1"/>
</dbReference>
<dbReference type="EC" id="3.5.2.6" evidence="6"/>
<dbReference type="GO" id="GO:0017001">
    <property type="term" value="P:antibiotic catabolic process"/>
    <property type="evidence" value="ECO:0007669"/>
    <property type="project" value="UniProtKB-ARBA"/>
</dbReference>
<dbReference type="InterPro" id="IPR036866">
    <property type="entry name" value="RibonucZ/Hydroxyglut_hydro"/>
</dbReference>
<dbReference type="SMART" id="SM00849">
    <property type="entry name" value="Lactamase_B"/>
    <property type="match status" value="1"/>
</dbReference>
<name>A0A3P1CVC5_9BACT</name>
<sequence length="245" mass="28201">MRTVILTIAFLFSMSPVFGQAENEKLKIAHLTGDFYIYTTYNTYEDSRVPANGMYLVTNQGVVMFDTPWDTTQFQPLLDSIKVRHNKQVIMCFATHWHSDKTAGLDYYRQQGIKTYTTVLTDELSKKNNKKRAEFLMTKDTVFQVGPYSFATYFPGPAHTEDNIVIWFDKEKILFGGCLIKGVDAKDLGFLGDGNTAEYASTLKRVQKKYPNPKFIIVAHSDWKDINSLKHSLRMAKELKKKNHR</sequence>
<comment type="subunit">
    <text evidence="5">Monomer.</text>
</comment>
<dbReference type="PANTHER" id="PTHR42951:SF4">
    <property type="entry name" value="ACYL-COENZYME A THIOESTERASE MBLAC2"/>
    <property type="match status" value="1"/>
</dbReference>
<dbReference type="Gene3D" id="3.60.15.10">
    <property type="entry name" value="Ribonuclease Z/Hydroxyacylglutathione hydrolase-like"/>
    <property type="match status" value="1"/>
</dbReference>
<dbReference type="InterPro" id="IPR058199">
    <property type="entry name" value="BlaB//VIM/IMP-1"/>
</dbReference>
<evidence type="ECO:0000256" key="2">
    <source>
        <dbReference type="ARBA" id="ARBA00001947"/>
    </source>
</evidence>
<comment type="catalytic activity">
    <reaction evidence="1">
        <text>a beta-lactam + H2O = a substituted beta-amino acid</text>
        <dbReference type="Rhea" id="RHEA:20401"/>
        <dbReference type="ChEBI" id="CHEBI:15377"/>
        <dbReference type="ChEBI" id="CHEBI:35627"/>
        <dbReference type="ChEBI" id="CHEBI:140347"/>
        <dbReference type="EC" id="3.5.2.6"/>
    </reaction>
</comment>
<dbReference type="NCBIfam" id="NF012229">
    <property type="entry name" value="bla_class_B_core"/>
    <property type="match status" value="1"/>
</dbReference>
<dbReference type="OrthoDB" id="9769598at2"/>
<keyword evidence="7" id="KW-0479">Metal-binding</keyword>
<feature type="chain" id="PRO_5018192573" description="beta-lactamase" evidence="13">
    <location>
        <begin position="22"/>
        <end position="245"/>
    </location>
</feature>
<dbReference type="InterPro" id="IPR050855">
    <property type="entry name" value="NDM-1-like"/>
</dbReference>
<keyword evidence="12" id="KW-0046">Antibiotic resistance</keyword>
<evidence type="ECO:0000256" key="12">
    <source>
        <dbReference type="ARBA" id="ARBA00023251"/>
    </source>
</evidence>
<evidence type="ECO:0000256" key="8">
    <source>
        <dbReference type="ARBA" id="ARBA00022729"/>
    </source>
</evidence>
<evidence type="ECO:0000256" key="4">
    <source>
        <dbReference type="ARBA" id="ARBA00005250"/>
    </source>
</evidence>
<dbReference type="RefSeq" id="WP_124903819.1">
    <property type="nucleotide sequence ID" value="NZ_RQJP01000001.1"/>
</dbReference>
<evidence type="ECO:0000313" key="15">
    <source>
        <dbReference type="EMBL" id="RRB17322.1"/>
    </source>
</evidence>
<reference evidence="15 16" key="1">
    <citation type="submission" date="2018-11" db="EMBL/GenBank/DDBJ databases">
        <authorList>
            <person name="Zhou Z."/>
            <person name="Wang G."/>
        </authorList>
    </citation>
    <scope>NUCLEOTIDE SEQUENCE [LARGE SCALE GENOMIC DNA]</scope>
    <source>
        <strain evidence="15 16">KCTC42998</strain>
    </source>
</reference>
<evidence type="ECO:0000256" key="3">
    <source>
        <dbReference type="ARBA" id="ARBA00004418"/>
    </source>
</evidence>
<evidence type="ECO:0000256" key="10">
    <source>
        <dbReference type="ARBA" id="ARBA00022801"/>
    </source>
</evidence>
<organism evidence="15 16">
    <name type="scientific">Larkinella knui</name>
    <dbReference type="NCBI Taxonomy" id="2025310"/>
    <lineage>
        <taxon>Bacteria</taxon>
        <taxon>Pseudomonadati</taxon>
        <taxon>Bacteroidota</taxon>
        <taxon>Cytophagia</taxon>
        <taxon>Cytophagales</taxon>
        <taxon>Spirosomataceae</taxon>
        <taxon>Larkinella</taxon>
    </lineage>
</organism>
<dbReference type="Pfam" id="PF00753">
    <property type="entry name" value="Lactamase_B"/>
    <property type="match status" value="1"/>
</dbReference>
<comment type="similarity">
    <text evidence="4">Belongs to the metallo-beta-lactamase superfamily. Class-B beta-lactamase family.</text>
</comment>
<evidence type="ECO:0000256" key="13">
    <source>
        <dbReference type="SAM" id="SignalP"/>
    </source>
</evidence>
<evidence type="ECO:0000259" key="14">
    <source>
        <dbReference type="SMART" id="SM00849"/>
    </source>
</evidence>
<dbReference type="AlphaFoldDB" id="A0A3P1CVC5"/>
<keyword evidence="11" id="KW-0862">Zinc</keyword>
<dbReference type="SUPFAM" id="SSF56281">
    <property type="entry name" value="Metallo-hydrolase/oxidoreductase"/>
    <property type="match status" value="1"/>
</dbReference>
<evidence type="ECO:0000256" key="5">
    <source>
        <dbReference type="ARBA" id="ARBA00011245"/>
    </source>
</evidence>
<keyword evidence="10" id="KW-0378">Hydrolase</keyword>
<proteinExistence type="inferred from homology"/>
<feature type="domain" description="Metallo-beta-lactamase" evidence="14">
    <location>
        <begin position="50"/>
        <end position="220"/>
    </location>
</feature>
<comment type="subcellular location">
    <subcellularLocation>
        <location evidence="3">Periplasm</location>
    </subcellularLocation>
</comment>
<accession>A0A3P1CVC5</accession>
<dbReference type="Proteomes" id="UP000274271">
    <property type="component" value="Unassembled WGS sequence"/>
</dbReference>
<dbReference type="NCBIfam" id="NF033088">
    <property type="entry name" value="bla_subclass_B1"/>
    <property type="match status" value="1"/>
</dbReference>
<keyword evidence="8 13" id="KW-0732">Signal</keyword>
<evidence type="ECO:0000256" key="11">
    <source>
        <dbReference type="ARBA" id="ARBA00022833"/>
    </source>
</evidence>
<dbReference type="PANTHER" id="PTHR42951">
    <property type="entry name" value="METALLO-BETA-LACTAMASE DOMAIN-CONTAINING"/>
    <property type="match status" value="1"/>
</dbReference>
<evidence type="ECO:0000256" key="6">
    <source>
        <dbReference type="ARBA" id="ARBA00012865"/>
    </source>
</evidence>
<evidence type="ECO:0000256" key="7">
    <source>
        <dbReference type="ARBA" id="ARBA00022723"/>
    </source>
</evidence>
<comment type="cofactor">
    <cofactor evidence="2">
        <name>Zn(2+)</name>
        <dbReference type="ChEBI" id="CHEBI:29105"/>
    </cofactor>
</comment>
<protein>
    <recommendedName>
        <fullName evidence="6">beta-lactamase</fullName>
        <ecNumber evidence="6">3.5.2.6</ecNumber>
    </recommendedName>
</protein>